<dbReference type="RefSeq" id="WP_043908319.1">
    <property type="nucleotide sequence ID" value="NZ_JXZB01000001.1"/>
</dbReference>
<dbReference type="Pfam" id="PF03403">
    <property type="entry name" value="PAF-AH_p_II"/>
    <property type="match status" value="2"/>
</dbReference>
<reference evidence="5 6" key="1">
    <citation type="submission" date="2015-02" db="EMBL/GenBank/DDBJ databases">
        <title>Draft genome sequence of Kitasatospora griseola MF730-N6, a bafilomycin, terpentecin and satosporin producer.</title>
        <authorList>
            <person name="Arens J.C."/>
            <person name="Haltli B."/>
            <person name="Kerr R.G."/>
        </authorList>
    </citation>
    <scope>NUCLEOTIDE SEQUENCE [LARGE SCALE GENOMIC DNA]</scope>
    <source>
        <strain evidence="5 6">MF730-N6</strain>
    </source>
</reference>
<sequence>MNRRTLLSSGAALAAAMIPGPLAPAAVARPGQEEEPVRFRLPAPNGPYPLGTIALHLVDTARPDPWVPSRPCRELMISVWYPARDCAARPTAPWMPPAAADRYLSLVGVPPGRVRLGGTHGHEGAPVGGPPGPLPVVLYSPGADASRSFGTGVAEDLASHGYVVVTVDHTYDAAAVAFPGGRVETNPLGGVSDYAKALEVRTADIRFVLDRLAVLRSGGRPGVGRTPLPAGLRGALDLRRVGMLGHSLGGATTAATMLADGRITAGASLDGGAAGPVVDAGLDRPFLVVDTPGKGGMENNPALRAFWSHLRGWRLHLTVRGAAHLSFGDDVLILPLLAPLLGMSPAALEEEVGTIPGNRAQAFQRAYPRAFFDLHLRDRGRLLDGPSPDFPEVDYAR</sequence>
<gene>
    <name evidence="5" type="ORF">TR51_05090</name>
</gene>
<feature type="signal peptide" evidence="4">
    <location>
        <begin position="1"/>
        <end position="25"/>
    </location>
</feature>
<comment type="caution">
    <text evidence="5">The sequence shown here is derived from an EMBL/GenBank/DDBJ whole genome shotgun (WGS) entry which is preliminary data.</text>
</comment>
<accession>A0A0D0P5F2</accession>
<name>A0A0D0P5F2_KITGR</name>
<evidence type="ECO:0000256" key="3">
    <source>
        <dbReference type="ARBA" id="ARBA00023098"/>
    </source>
</evidence>
<keyword evidence="1" id="KW-0378">Hydrolase</keyword>
<dbReference type="Proteomes" id="UP000032066">
    <property type="component" value="Unassembled WGS sequence"/>
</dbReference>
<dbReference type="PATRIC" id="fig|2064.6.peg.1124"/>
<dbReference type="OrthoDB" id="569821at2"/>
<proteinExistence type="predicted"/>
<protein>
    <submittedName>
        <fullName evidence="5">Lipase</fullName>
    </submittedName>
</protein>
<dbReference type="PANTHER" id="PTHR10272">
    <property type="entry name" value="PLATELET-ACTIVATING FACTOR ACETYLHYDROLASE"/>
    <property type="match status" value="1"/>
</dbReference>
<keyword evidence="6" id="KW-1185">Reference proteome</keyword>
<evidence type="ECO:0000256" key="2">
    <source>
        <dbReference type="ARBA" id="ARBA00022963"/>
    </source>
</evidence>
<dbReference type="GO" id="GO:0003847">
    <property type="term" value="F:1-alkyl-2-acetylglycerophosphocholine esterase activity"/>
    <property type="evidence" value="ECO:0007669"/>
    <property type="project" value="TreeGrafter"/>
</dbReference>
<keyword evidence="3" id="KW-0443">Lipid metabolism</keyword>
<dbReference type="Gene3D" id="3.40.50.1820">
    <property type="entry name" value="alpha/beta hydrolase"/>
    <property type="match status" value="1"/>
</dbReference>
<keyword evidence="4" id="KW-0732">Signal</keyword>
<dbReference type="SUPFAM" id="SSF53474">
    <property type="entry name" value="alpha/beta-Hydrolases"/>
    <property type="match status" value="1"/>
</dbReference>
<dbReference type="InterPro" id="IPR006311">
    <property type="entry name" value="TAT_signal"/>
</dbReference>
<dbReference type="InterPro" id="IPR029058">
    <property type="entry name" value="AB_hydrolase_fold"/>
</dbReference>
<dbReference type="PROSITE" id="PS51318">
    <property type="entry name" value="TAT"/>
    <property type="match status" value="1"/>
</dbReference>
<evidence type="ECO:0000256" key="1">
    <source>
        <dbReference type="ARBA" id="ARBA00022801"/>
    </source>
</evidence>
<dbReference type="GO" id="GO:0016042">
    <property type="term" value="P:lipid catabolic process"/>
    <property type="evidence" value="ECO:0007669"/>
    <property type="project" value="UniProtKB-KW"/>
</dbReference>
<evidence type="ECO:0000313" key="6">
    <source>
        <dbReference type="Proteomes" id="UP000032066"/>
    </source>
</evidence>
<dbReference type="AlphaFoldDB" id="A0A0D0P5F2"/>
<organism evidence="5 6">
    <name type="scientific">Kitasatospora griseola</name>
    <name type="common">Streptomyces griseolosporeus</name>
    <dbReference type="NCBI Taxonomy" id="2064"/>
    <lineage>
        <taxon>Bacteria</taxon>
        <taxon>Bacillati</taxon>
        <taxon>Actinomycetota</taxon>
        <taxon>Actinomycetes</taxon>
        <taxon>Kitasatosporales</taxon>
        <taxon>Streptomycetaceae</taxon>
        <taxon>Kitasatospora</taxon>
    </lineage>
</organism>
<dbReference type="STRING" id="2064.TR51_05090"/>
<evidence type="ECO:0000256" key="4">
    <source>
        <dbReference type="SAM" id="SignalP"/>
    </source>
</evidence>
<feature type="chain" id="PRO_5002217936" evidence="4">
    <location>
        <begin position="26"/>
        <end position="397"/>
    </location>
</feature>
<evidence type="ECO:0000313" key="5">
    <source>
        <dbReference type="EMBL" id="KIQ66826.1"/>
    </source>
</evidence>
<dbReference type="PANTHER" id="PTHR10272:SF0">
    <property type="entry name" value="PLATELET-ACTIVATING FACTOR ACETYLHYDROLASE"/>
    <property type="match status" value="1"/>
</dbReference>
<dbReference type="EMBL" id="JXZB01000001">
    <property type="protein sequence ID" value="KIQ66826.1"/>
    <property type="molecule type" value="Genomic_DNA"/>
</dbReference>
<keyword evidence="2" id="KW-0442">Lipid degradation</keyword>